<proteinExistence type="predicted"/>
<dbReference type="AlphaFoldDB" id="A0A067PM40"/>
<evidence type="ECO:0000313" key="2">
    <source>
        <dbReference type="EMBL" id="KDQ52187.1"/>
    </source>
</evidence>
<dbReference type="InterPro" id="IPR036397">
    <property type="entry name" value="RNaseH_sf"/>
</dbReference>
<dbReference type="InParanoid" id="A0A067PM40"/>
<organism evidence="2 3">
    <name type="scientific">Jaapia argillacea MUCL 33604</name>
    <dbReference type="NCBI Taxonomy" id="933084"/>
    <lineage>
        <taxon>Eukaryota</taxon>
        <taxon>Fungi</taxon>
        <taxon>Dikarya</taxon>
        <taxon>Basidiomycota</taxon>
        <taxon>Agaricomycotina</taxon>
        <taxon>Agaricomycetes</taxon>
        <taxon>Agaricomycetidae</taxon>
        <taxon>Jaapiales</taxon>
        <taxon>Jaapiaceae</taxon>
        <taxon>Jaapia</taxon>
    </lineage>
</organism>
<dbReference type="Pfam" id="PF13358">
    <property type="entry name" value="DDE_3"/>
    <property type="match status" value="1"/>
</dbReference>
<dbReference type="Proteomes" id="UP000027265">
    <property type="component" value="Unassembled WGS sequence"/>
</dbReference>
<feature type="non-terminal residue" evidence="2">
    <location>
        <position position="1"/>
    </location>
</feature>
<feature type="domain" description="Tc1-like transposase DDE" evidence="1">
    <location>
        <begin position="5"/>
        <end position="64"/>
    </location>
</feature>
<dbReference type="GO" id="GO:0003676">
    <property type="term" value="F:nucleic acid binding"/>
    <property type="evidence" value="ECO:0007669"/>
    <property type="project" value="InterPro"/>
</dbReference>
<dbReference type="EMBL" id="KL197742">
    <property type="protein sequence ID" value="KDQ52187.1"/>
    <property type="molecule type" value="Genomic_DNA"/>
</dbReference>
<gene>
    <name evidence="2" type="ORF">JAAARDRAFT_111671</name>
</gene>
<reference evidence="3" key="1">
    <citation type="journal article" date="2014" name="Proc. Natl. Acad. Sci. U.S.A.">
        <title>Extensive sampling of basidiomycete genomes demonstrates inadequacy of the white-rot/brown-rot paradigm for wood decay fungi.</title>
        <authorList>
            <person name="Riley R."/>
            <person name="Salamov A.A."/>
            <person name="Brown D.W."/>
            <person name="Nagy L.G."/>
            <person name="Floudas D."/>
            <person name="Held B.W."/>
            <person name="Levasseur A."/>
            <person name="Lombard V."/>
            <person name="Morin E."/>
            <person name="Otillar R."/>
            <person name="Lindquist E.A."/>
            <person name="Sun H."/>
            <person name="LaButti K.M."/>
            <person name="Schmutz J."/>
            <person name="Jabbour D."/>
            <person name="Luo H."/>
            <person name="Baker S.E."/>
            <person name="Pisabarro A.G."/>
            <person name="Walton J.D."/>
            <person name="Blanchette R.A."/>
            <person name="Henrissat B."/>
            <person name="Martin F."/>
            <person name="Cullen D."/>
            <person name="Hibbett D.S."/>
            <person name="Grigoriev I.V."/>
        </authorList>
    </citation>
    <scope>NUCLEOTIDE SEQUENCE [LARGE SCALE GENOMIC DNA]</scope>
    <source>
        <strain evidence="3">MUCL 33604</strain>
    </source>
</reference>
<dbReference type="Gene3D" id="3.30.420.10">
    <property type="entry name" value="Ribonuclease H-like superfamily/Ribonuclease H"/>
    <property type="match status" value="1"/>
</dbReference>
<sequence>ILPLLTLDGIITYDIIKGPVTSERFLVFLREFLPFTNPYPGPRSVLVLDNCSIHHNEEIRKLVE</sequence>
<accession>A0A067PM40</accession>
<dbReference type="HOGENOM" id="CLU_188058_1_0_1"/>
<evidence type="ECO:0000259" key="1">
    <source>
        <dbReference type="Pfam" id="PF13358"/>
    </source>
</evidence>
<feature type="non-terminal residue" evidence="2">
    <location>
        <position position="64"/>
    </location>
</feature>
<evidence type="ECO:0000313" key="3">
    <source>
        <dbReference type="Proteomes" id="UP000027265"/>
    </source>
</evidence>
<protein>
    <recommendedName>
        <fullName evidence="1">Tc1-like transposase DDE domain-containing protein</fullName>
    </recommendedName>
</protein>
<dbReference type="OrthoDB" id="2142724at2759"/>
<dbReference type="InterPro" id="IPR038717">
    <property type="entry name" value="Tc1-like_DDE_dom"/>
</dbReference>
<keyword evidence="3" id="KW-1185">Reference proteome</keyword>
<name>A0A067PM40_9AGAM</name>